<dbReference type="Gene3D" id="3.30.70.3250">
    <property type="entry name" value="Ribonuclease P, Pop5 subunit"/>
    <property type="match status" value="1"/>
</dbReference>
<dbReference type="OrthoDB" id="10314444at2759"/>
<dbReference type="InterPro" id="IPR038085">
    <property type="entry name" value="Rnp2-like_sf"/>
</dbReference>
<gene>
    <name evidence="3" type="ORF">SNAT2548_LOCUS15484</name>
</gene>
<evidence type="ECO:0000256" key="1">
    <source>
        <dbReference type="ARBA" id="ARBA00010800"/>
    </source>
</evidence>
<keyword evidence="4" id="KW-1185">Reference proteome</keyword>
<evidence type="ECO:0000313" key="3">
    <source>
        <dbReference type="EMBL" id="CAE7293974.1"/>
    </source>
</evidence>
<dbReference type="AlphaFoldDB" id="A0A812N1G3"/>
<dbReference type="GO" id="GO:0033204">
    <property type="term" value="F:ribonuclease P RNA binding"/>
    <property type="evidence" value="ECO:0007669"/>
    <property type="project" value="TreeGrafter"/>
</dbReference>
<dbReference type="EMBL" id="CAJNDS010001990">
    <property type="protein sequence ID" value="CAE7293974.1"/>
    <property type="molecule type" value="Genomic_DNA"/>
</dbReference>
<dbReference type="GO" id="GO:0001682">
    <property type="term" value="P:tRNA 5'-leader removal"/>
    <property type="evidence" value="ECO:0007669"/>
    <property type="project" value="InterPro"/>
</dbReference>
<comment type="similarity">
    <text evidence="1">Belongs to the eukaryotic/archaeal RNase P protein component 2 family.</text>
</comment>
<dbReference type="PANTHER" id="PTHR15441">
    <property type="entry name" value="RIBONUCLEASE P PROTEIN SUBUNIT P14"/>
    <property type="match status" value="1"/>
</dbReference>
<dbReference type="Pfam" id="PF01900">
    <property type="entry name" value="RNase_P_Rpp14"/>
    <property type="match status" value="1"/>
</dbReference>
<dbReference type="Proteomes" id="UP000604046">
    <property type="component" value="Unassembled WGS sequence"/>
</dbReference>
<sequence>MAKKETVVRQQFRPSRCFLRFQLVFGTPPADPPTAAVFQAAVTEALSTSFGNIGSGLLQWSLLSLSEAGLGILRVRPEQMPQLRFALTMITRCGGKRCRADVLAVAPSLAALACAR</sequence>
<dbReference type="GO" id="GO:0005730">
    <property type="term" value="C:nucleolus"/>
    <property type="evidence" value="ECO:0007669"/>
    <property type="project" value="TreeGrafter"/>
</dbReference>
<comment type="caution">
    <text evidence="3">The sequence shown here is derived from an EMBL/GenBank/DDBJ whole genome shotgun (WGS) entry which is preliminary data.</text>
</comment>
<evidence type="ECO:0000313" key="4">
    <source>
        <dbReference type="Proteomes" id="UP000604046"/>
    </source>
</evidence>
<keyword evidence="2" id="KW-0819">tRNA processing</keyword>
<evidence type="ECO:0000256" key="2">
    <source>
        <dbReference type="ARBA" id="ARBA00022694"/>
    </source>
</evidence>
<dbReference type="SUPFAM" id="SSF160350">
    <property type="entry name" value="Rnp2-like"/>
    <property type="match status" value="1"/>
</dbReference>
<dbReference type="PANTHER" id="PTHR15441:SF1">
    <property type="entry name" value="RIBONUCLEASE P PROTEIN SUBUNIT P14"/>
    <property type="match status" value="1"/>
</dbReference>
<protein>
    <submittedName>
        <fullName evidence="3">Uncharacterized protein</fullName>
    </submittedName>
</protein>
<reference evidence="3" key="1">
    <citation type="submission" date="2021-02" db="EMBL/GenBank/DDBJ databases">
        <authorList>
            <person name="Dougan E. K."/>
            <person name="Rhodes N."/>
            <person name="Thang M."/>
            <person name="Chan C."/>
        </authorList>
    </citation>
    <scope>NUCLEOTIDE SEQUENCE</scope>
</reference>
<proteinExistence type="inferred from homology"/>
<name>A0A812N1G3_9DINO</name>
<accession>A0A812N1G3</accession>
<dbReference type="InterPro" id="IPR002759">
    <property type="entry name" value="Pop5/Rpp14/Rnp2-like"/>
</dbReference>
<organism evidence="3 4">
    <name type="scientific">Symbiodinium natans</name>
    <dbReference type="NCBI Taxonomy" id="878477"/>
    <lineage>
        <taxon>Eukaryota</taxon>
        <taxon>Sar</taxon>
        <taxon>Alveolata</taxon>
        <taxon>Dinophyceae</taxon>
        <taxon>Suessiales</taxon>
        <taxon>Symbiodiniaceae</taxon>
        <taxon>Symbiodinium</taxon>
    </lineage>
</organism>
<dbReference type="GO" id="GO:0030681">
    <property type="term" value="C:multimeric ribonuclease P complex"/>
    <property type="evidence" value="ECO:0007669"/>
    <property type="project" value="TreeGrafter"/>
</dbReference>